<dbReference type="InterPro" id="IPR015812">
    <property type="entry name" value="Integrin_bsu"/>
</dbReference>
<keyword evidence="5" id="KW-0325">Glycoprotein</keyword>
<dbReference type="GO" id="GO:0008305">
    <property type="term" value="C:integrin complex"/>
    <property type="evidence" value="ECO:0007669"/>
    <property type="project" value="TreeGrafter"/>
</dbReference>
<dbReference type="Proteomes" id="UP000028990">
    <property type="component" value="Unassembled WGS sequence"/>
</dbReference>
<evidence type="ECO:0000313" key="6">
    <source>
        <dbReference type="EMBL" id="KFO28108.1"/>
    </source>
</evidence>
<keyword evidence="4" id="KW-1015">Disulfide bond</keyword>
<dbReference type="InterPro" id="IPR032695">
    <property type="entry name" value="Integrin_dom_sf"/>
</dbReference>
<dbReference type="GO" id="GO:0033627">
    <property type="term" value="P:cell adhesion mediated by integrin"/>
    <property type="evidence" value="ECO:0007669"/>
    <property type="project" value="TreeGrafter"/>
</dbReference>
<evidence type="ECO:0000256" key="4">
    <source>
        <dbReference type="ARBA" id="ARBA00023157"/>
    </source>
</evidence>
<dbReference type="PANTHER" id="PTHR10082:SF15">
    <property type="entry name" value="INTEGRIN BETA-2"/>
    <property type="match status" value="1"/>
</dbReference>
<dbReference type="GO" id="GO:0030593">
    <property type="term" value="P:neutrophil chemotaxis"/>
    <property type="evidence" value="ECO:0007669"/>
    <property type="project" value="TreeGrafter"/>
</dbReference>
<dbReference type="GO" id="GO:0005178">
    <property type="term" value="F:integrin binding"/>
    <property type="evidence" value="ECO:0007669"/>
    <property type="project" value="TreeGrafter"/>
</dbReference>
<evidence type="ECO:0000256" key="5">
    <source>
        <dbReference type="ARBA" id="ARBA00023180"/>
    </source>
</evidence>
<accession>A0A091DC85</accession>
<protein>
    <submittedName>
        <fullName evidence="6">Integrin beta-2</fullName>
    </submittedName>
</protein>
<dbReference type="GO" id="GO:0001540">
    <property type="term" value="F:amyloid-beta binding"/>
    <property type="evidence" value="ECO:0007669"/>
    <property type="project" value="TreeGrafter"/>
</dbReference>
<dbReference type="GO" id="GO:0019901">
    <property type="term" value="F:protein kinase binding"/>
    <property type="evidence" value="ECO:0007669"/>
    <property type="project" value="TreeGrafter"/>
</dbReference>
<organism evidence="6 7">
    <name type="scientific">Fukomys damarensis</name>
    <name type="common">Damaraland mole rat</name>
    <name type="synonym">Cryptomys damarensis</name>
    <dbReference type="NCBI Taxonomy" id="885580"/>
    <lineage>
        <taxon>Eukaryota</taxon>
        <taxon>Metazoa</taxon>
        <taxon>Chordata</taxon>
        <taxon>Craniata</taxon>
        <taxon>Vertebrata</taxon>
        <taxon>Euteleostomi</taxon>
        <taxon>Mammalia</taxon>
        <taxon>Eutheria</taxon>
        <taxon>Euarchontoglires</taxon>
        <taxon>Glires</taxon>
        <taxon>Rodentia</taxon>
        <taxon>Hystricomorpha</taxon>
        <taxon>Bathyergidae</taxon>
        <taxon>Fukomys</taxon>
    </lineage>
</organism>
<reference evidence="6 7" key="1">
    <citation type="submission" date="2013-11" db="EMBL/GenBank/DDBJ databases">
        <title>The Damaraland mole rat (Fukomys damarensis) genome and evolution of African mole rats.</title>
        <authorList>
            <person name="Gladyshev V.N."/>
            <person name="Fang X."/>
        </authorList>
    </citation>
    <scope>NUCLEOTIDE SEQUENCE [LARGE SCALE GENOMIC DNA]</scope>
    <source>
        <tissue evidence="6">Liver</tissue>
    </source>
</reference>
<gene>
    <name evidence="6" type="ORF">H920_10482</name>
</gene>
<dbReference type="Gene3D" id="2.60.40.1510">
    <property type="entry name" value="ntegrin, alpha v. Chain A, domain 3"/>
    <property type="match status" value="1"/>
</dbReference>
<evidence type="ECO:0000313" key="7">
    <source>
        <dbReference type="Proteomes" id="UP000028990"/>
    </source>
</evidence>
<proteinExistence type="predicted"/>
<sequence length="218" mass="23034">MSLEAGPSSAAPWEVSKAQAQRREVQGLTGWGSRTGHAGSRFCWRRMPGALCPSDATTLSMLGHIHAETVAMKLSSRVVLSHSTLPDTLKVTYDSFCSDGVSHTDQPKGDCDGVQIGVPVTFQVKVTATQCVQAPTFDIRALGFTDAVTDTFSTLPGICMGRRDPPRSQLSGRQLSCTDPAGTALSDTGICTTLLLAPSPALCRVSQPTPPAHLDLLP</sequence>
<evidence type="ECO:0000256" key="1">
    <source>
        <dbReference type="ARBA" id="ARBA00004479"/>
    </source>
</evidence>
<dbReference type="FunFam" id="2.60.40.1510:FF:000008">
    <property type="entry name" value="Integrin beta"/>
    <property type="match status" value="1"/>
</dbReference>
<dbReference type="GO" id="GO:0005925">
    <property type="term" value="C:focal adhesion"/>
    <property type="evidence" value="ECO:0007669"/>
    <property type="project" value="TreeGrafter"/>
</dbReference>
<keyword evidence="7" id="KW-1185">Reference proteome</keyword>
<dbReference type="SUPFAM" id="SSF69179">
    <property type="entry name" value="Integrin domains"/>
    <property type="match status" value="1"/>
</dbReference>
<name>A0A091DC85_FUKDA</name>
<dbReference type="PANTHER" id="PTHR10082">
    <property type="entry name" value="INTEGRIN BETA SUBUNIT"/>
    <property type="match status" value="1"/>
</dbReference>
<keyword evidence="2 6" id="KW-0401">Integrin</keyword>
<dbReference type="GO" id="GO:0007159">
    <property type="term" value="P:leukocyte cell-cell adhesion"/>
    <property type="evidence" value="ECO:0007669"/>
    <property type="project" value="TreeGrafter"/>
</dbReference>
<comment type="subcellular location">
    <subcellularLocation>
        <location evidence="1">Membrane</location>
        <topology evidence="1">Single-pass type I membrane protein</topology>
    </subcellularLocation>
</comment>
<evidence type="ECO:0000256" key="3">
    <source>
        <dbReference type="ARBA" id="ARBA00023136"/>
    </source>
</evidence>
<dbReference type="EMBL" id="KN122816">
    <property type="protein sequence ID" value="KFO28108.1"/>
    <property type="molecule type" value="Genomic_DNA"/>
</dbReference>
<dbReference type="AlphaFoldDB" id="A0A091DC85"/>
<evidence type="ECO:0000256" key="2">
    <source>
        <dbReference type="ARBA" id="ARBA00023037"/>
    </source>
</evidence>
<dbReference type="GO" id="GO:0007160">
    <property type="term" value="P:cell-matrix adhesion"/>
    <property type="evidence" value="ECO:0007669"/>
    <property type="project" value="TreeGrafter"/>
</dbReference>
<keyword evidence="3" id="KW-0472">Membrane</keyword>
<dbReference type="GO" id="GO:0009986">
    <property type="term" value="C:cell surface"/>
    <property type="evidence" value="ECO:0007669"/>
    <property type="project" value="TreeGrafter"/>
</dbReference>
<dbReference type="GO" id="GO:0007229">
    <property type="term" value="P:integrin-mediated signaling pathway"/>
    <property type="evidence" value="ECO:0007669"/>
    <property type="project" value="UniProtKB-KW"/>
</dbReference>